<reference evidence="1 2" key="2">
    <citation type="submission" date="2018-11" db="EMBL/GenBank/DDBJ databases">
        <authorList>
            <consortium name="Pathogen Informatics"/>
        </authorList>
    </citation>
    <scope>NUCLEOTIDE SEQUENCE [LARGE SCALE GENOMIC DNA]</scope>
    <source>
        <strain evidence="1 2">NST_G2</strain>
    </source>
</reference>
<evidence type="ECO:0000313" key="3">
    <source>
        <dbReference type="WBParaSite" id="SSLN_0001856301-mRNA-1"/>
    </source>
</evidence>
<dbReference type="Proteomes" id="UP000275846">
    <property type="component" value="Unassembled WGS sequence"/>
</dbReference>
<protein>
    <submittedName>
        <fullName evidence="3">F-box protein</fullName>
    </submittedName>
</protein>
<keyword evidence="2" id="KW-1185">Reference proteome</keyword>
<dbReference type="OrthoDB" id="6313051at2759"/>
<gene>
    <name evidence="1" type="ORF">SSLN_LOCUS17886</name>
</gene>
<proteinExistence type="predicted"/>
<sequence>MGDNLEGKLIKELQKLGVSQYSAPPPEKLTRFADFVHWEASCKDYLQGFDAKVQSGVILVLLGNKVYDLALSKDILVASIPSVVLDGLREILGSSEHPWSCDCTSKAVSNSRKVNLRLPVGPSTPRSEGLPQMDAMALNTLVLK</sequence>
<name>A0A183TN38_SCHSO</name>
<evidence type="ECO:0000313" key="2">
    <source>
        <dbReference type="Proteomes" id="UP000275846"/>
    </source>
</evidence>
<evidence type="ECO:0000313" key="1">
    <source>
        <dbReference type="EMBL" id="VDM04272.1"/>
    </source>
</evidence>
<dbReference type="EMBL" id="UYSU01043279">
    <property type="protein sequence ID" value="VDM04272.1"/>
    <property type="molecule type" value="Genomic_DNA"/>
</dbReference>
<reference evidence="3" key="1">
    <citation type="submission" date="2016-06" db="UniProtKB">
        <authorList>
            <consortium name="WormBaseParasite"/>
        </authorList>
    </citation>
    <scope>IDENTIFICATION</scope>
</reference>
<accession>A0A183TN38</accession>
<dbReference type="AlphaFoldDB" id="A0A183TN38"/>
<dbReference type="WBParaSite" id="SSLN_0001856301-mRNA-1">
    <property type="protein sequence ID" value="SSLN_0001856301-mRNA-1"/>
    <property type="gene ID" value="SSLN_0001856301"/>
</dbReference>
<organism evidence="3">
    <name type="scientific">Schistocephalus solidus</name>
    <name type="common">Tapeworm</name>
    <dbReference type="NCBI Taxonomy" id="70667"/>
    <lineage>
        <taxon>Eukaryota</taxon>
        <taxon>Metazoa</taxon>
        <taxon>Spiralia</taxon>
        <taxon>Lophotrochozoa</taxon>
        <taxon>Platyhelminthes</taxon>
        <taxon>Cestoda</taxon>
        <taxon>Eucestoda</taxon>
        <taxon>Diphyllobothriidea</taxon>
        <taxon>Diphyllobothriidae</taxon>
        <taxon>Schistocephalus</taxon>
    </lineage>
</organism>